<dbReference type="PANTHER" id="PTHR11609:SF5">
    <property type="entry name" value="PHOSPHORIBOSYLAMINOIMIDAZOLE CARBOXYLASE"/>
    <property type="match status" value="1"/>
</dbReference>
<keyword evidence="1 5" id="KW-0436">Ligase</keyword>
<comment type="function">
    <text evidence="6">Catalyzes the ATP-dependent conversion of 5-aminoimidazole ribonucleotide (AIR) and HCO(3)- to N5-carboxyaminoimidazole ribonucleotide (N5-CAIR).</text>
</comment>
<comment type="function">
    <text evidence="5">Catalyzes the ATP-dependent conversion of 5-aminoimidazole ribonucleotide (AIR) and HCO(3)(-) to N5-carboxyaminoimidazole ribonucleotide (N5-CAIR).</text>
</comment>
<evidence type="ECO:0000256" key="6">
    <source>
        <dbReference type="RuleBase" id="RU361200"/>
    </source>
</evidence>
<dbReference type="InterPro" id="IPR011761">
    <property type="entry name" value="ATP-grasp"/>
</dbReference>
<comment type="catalytic activity">
    <reaction evidence="5 6">
        <text>5-amino-1-(5-phospho-beta-D-ribosyl)imidazole + hydrogencarbonate + ATP = 5-carboxyamino-1-(5-phospho-D-ribosyl)imidazole + ADP + phosphate + 2 H(+)</text>
        <dbReference type="Rhea" id="RHEA:19317"/>
        <dbReference type="ChEBI" id="CHEBI:15378"/>
        <dbReference type="ChEBI" id="CHEBI:17544"/>
        <dbReference type="ChEBI" id="CHEBI:30616"/>
        <dbReference type="ChEBI" id="CHEBI:43474"/>
        <dbReference type="ChEBI" id="CHEBI:58730"/>
        <dbReference type="ChEBI" id="CHEBI:137981"/>
        <dbReference type="ChEBI" id="CHEBI:456216"/>
        <dbReference type="EC" id="6.3.4.18"/>
    </reaction>
</comment>
<dbReference type="Gene3D" id="3.30.1490.20">
    <property type="entry name" value="ATP-grasp fold, A domain"/>
    <property type="match status" value="1"/>
</dbReference>
<dbReference type="Gene3D" id="3.40.50.20">
    <property type="match status" value="1"/>
</dbReference>
<keyword evidence="9" id="KW-1185">Reference proteome</keyword>
<proteinExistence type="inferred from homology"/>
<keyword evidence="2 5" id="KW-0547">Nucleotide-binding</keyword>
<comment type="caution">
    <text evidence="5">Lacks conserved residue(s) required for the propagation of feature annotation.</text>
</comment>
<dbReference type="NCBIfam" id="NF004676">
    <property type="entry name" value="PRK06019.1-2"/>
    <property type="match status" value="1"/>
</dbReference>
<feature type="binding site" evidence="5">
    <location>
        <begin position="151"/>
        <end position="157"/>
    </location>
    <ligand>
        <name>ATP</name>
        <dbReference type="ChEBI" id="CHEBI:30616"/>
    </ligand>
</feature>
<dbReference type="GO" id="GO:0034028">
    <property type="term" value="F:5-(carboxyamino)imidazole ribonucleotide synthase activity"/>
    <property type="evidence" value="ECO:0007669"/>
    <property type="project" value="UniProtKB-UniRule"/>
</dbReference>
<dbReference type="InterPro" id="IPR054350">
    <property type="entry name" value="PurT/PurK_preATP-grasp"/>
</dbReference>
<dbReference type="FunFam" id="3.30.470.20:FF:000029">
    <property type="entry name" value="N5-carboxyaminoimidazole ribonucleotide synthase"/>
    <property type="match status" value="1"/>
</dbReference>
<dbReference type="GO" id="GO:0005829">
    <property type="term" value="C:cytosol"/>
    <property type="evidence" value="ECO:0007669"/>
    <property type="project" value="TreeGrafter"/>
</dbReference>
<comment type="pathway">
    <text evidence="5 6">Purine metabolism; IMP biosynthesis via de novo pathway; 5-amino-1-(5-phospho-D-ribosyl)imidazole-4-carboxylate from 5-amino-1-(5-phospho-D-ribosyl)imidazole (N5-CAIR route): step 1/2.</text>
</comment>
<protein>
    <recommendedName>
        <fullName evidence="5 6">N5-carboxyaminoimidazole ribonucleotide synthase</fullName>
        <shortName evidence="5 6">N5-CAIR synthase</shortName>
        <ecNumber evidence="5 6">6.3.4.18</ecNumber>
    </recommendedName>
    <alternativeName>
        <fullName evidence="5 6">5-(carboxyamino)imidazole ribonucleotide synthetase</fullName>
    </alternativeName>
</protein>
<dbReference type="FunFam" id="3.30.1490.20:FF:000015">
    <property type="entry name" value="N5-carboxyaminoimidazole ribonucleotide synthase"/>
    <property type="match status" value="1"/>
</dbReference>
<dbReference type="GO" id="GO:0046872">
    <property type="term" value="F:metal ion binding"/>
    <property type="evidence" value="ECO:0007669"/>
    <property type="project" value="InterPro"/>
</dbReference>
<sequence length="359" mass="38851">MSALKPADRIGILGGGQLGRMLALAAARLGLDAVIFDPEPDCPASRVAVEHHCAPYEDLDAVARFAASVQAVTFEFENVPVESAREAARHAPLRPGAQALETAQDRLTEKTFLNAHGARTVEFRAVDSADDARAALSELGAPAILKTRRLGYDGKGQAVVKTADEAADAFTRFEGRPAILEAFAPFRRELSILAARSLEGDVRPWPLADNRHQGGILRESLAPADVSAATARTAEDMARAILEALDYVGVMAVELFELEDGTLRVNEIAPRVHNTGHWTMDAARTCQFEQHVRAVAGWPLGDPSALRAARMINLIGSEADDWARWLAEPGAHLHLYGKRQTREGRKMGHVTLTAPLLQD</sequence>
<comment type="caution">
    <text evidence="8">The sequence shown here is derived from an EMBL/GenBank/DDBJ whole genome shotgun (WGS) entry which is preliminary data.</text>
</comment>
<dbReference type="EMBL" id="VWOJ01000002">
    <property type="protein sequence ID" value="KAA5803642.1"/>
    <property type="molecule type" value="Genomic_DNA"/>
</dbReference>
<dbReference type="RefSeq" id="WP_150022910.1">
    <property type="nucleotide sequence ID" value="NZ_VWOJ01000002.1"/>
</dbReference>
<feature type="binding site" evidence="5">
    <location>
        <position position="189"/>
    </location>
    <ligand>
        <name>ATP</name>
        <dbReference type="ChEBI" id="CHEBI:30616"/>
    </ligand>
</feature>
<evidence type="ECO:0000256" key="5">
    <source>
        <dbReference type="HAMAP-Rule" id="MF_01928"/>
    </source>
</evidence>
<feature type="domain" description="ATP-grasp" evidence="7">
    <location>
        <begin position="110"/>
        <end position="296"/>
    </location>
</feature>
<feature type="binding site" evidence="5">
    <location>
        <position position="212"/>
    </location>
    <ligand>
        <name>ATP</name>
        <dbReference type="ChEBI" id="CHEBI:30616"/>
    </ligand>
</feature>
<dbReference type="HAMAP" id="MF_01928">
    <property type="entry name" value="PurK"/>
    <property type="match status" value="1"/>
</dbReference>
<dbReference type="GO" id="GO:0006189">
    <property type="term" value="P:'de novo' IMP biosynthetic process"/>
    <property type="evidence" value="ECO:0007669"/>
    <property type="project" value="UniProtKB-UniRule"/>
</dbReference>
<dbReference type="GO" id="GO:0004638">
    <property type="term" value="F:phosphoribosylaminoimidazole carboxylase activity"/>
    <property type="evidence" value="ECO:0007669"/>
    <property type="project" value="InterPro"/>
</dbReference>
<keyword evidence="3 5" id="KW-0658">Purine biosynthesis</keyword>
<dbReference type="NCBIfam" id="NF004679">
    <property type="entry name" value="PRK06019.1-5"/>
    <property type="match status" value="1"/>
</dbReference>
<organism evidence="8 9">
    <name type="scientific">Alkalicaulis satelles</name>
    <dbReference type="NCBI Taxonomy" id="2609175"/>
    <lineage>
        <taxon>Bacteria</taxon>
        <taxon>Pseudomonadati</taxon>
        <taxon>Pseudomonadota</taxon>
        <taxon>Alphaproteobacteria</taxon>
        <taxon>Maricaulales</taxon>
        <taxon>Maricaulaceae</taxon>
        <taxon>Alkalicaulis</taxon>
    </lineage>
</organism>
<dbReference type="UniPathway" id="UPA00074">
    <property type="reaction ID" value="UER00942"/>
</dbReference>
<comment type="similarity">
    <text evidence="5 6">Belongs to the PurK/PurT family.</text>
</comment>
<dbReference type="FunFam" id="3.40.50.20:FF:000016">
    <property type="entry name" value="N5-carboxyaminoimidazole ribonucleotide synthase"/>
    <property type="match status" value="1"/>
</dbReference>
<feature type="binding site" evidence="5">
    <location>
        <position position="106"/>
    </location>
    <ligand>
        <name>ATP</name>
        <dbReference type="ChEBI" id="CHEBI:30616"/>
    </ligand>
</feature>
<evidence type="ECO:0000256" key="1">
    <source>
        <dbReference type="ARBA" id="ARBA00022598"/>
    </source>
</evidence>
<reference evidence="8 9" key="1">
    <citation type="submission" date="2019-09" db="EMBL/GenBank/DDBJ databases">
        <authorList>
            <person name="Kevbrin V."/>
            <person name="Grouzdev D.S."/>
        </authorList>
    </citation>
    <scope>NUCLEOTIDE SEQUENCE [LARGE SCALE GENOMIC DNA]</scope>
    <source>
        <strain evidence="8 9">G-192</strain>
    </source>
</reference>
<evidence type="ECO:0000256" key="2">
    <source>
        <dbReference type="ARBA" id="ARBA00022741"/>
    </source>
</evidence>
<dbReference type="Pfam" id="PF17769">
    <property type="entry name" value="PurK_C"/>
    <property type="match status" value="1"/>
</dbReference>
<evidence type="ECO:0000313" key="9">
    <source>
        <dbReference type="Proteomes" id="UP000325122"/>
    </source>
</evidence>
<evidence type="ECO:0000256" key="3">
    <source>
        <dbReference type="ARBA" id="ARBA00022755"/>
    </source>
</evidence>
<feature type="binding site" evidence="5">
    <location>
        <begin position="266"/>
        <end position="267"/>
    </location>
    <ligand>
        <name>ATP</name>
        <dbReference type="ChEBI" id="CHEBI:30616"/>
    </ligand>
</feature>
<dbReference type="PROSITE" id="PS50975">
    <property type="entry name" value="ATP_GRASP"/>
    <property type="match status" value="1"/>
</dbReference>
<dbReference type="AlphaFoldDB" id="A0A5M6ZFW0"/>
<accession>A0A5M6ZFW0</accession>
<name>A0A5M6ZFW0_9PROT</name>
<dbReference type="InterPro" id="IPR040686">
    <property type="entry name" value="PurK_C"/>
</dbReference>
<feature type="binding site" evidence="5">
    <location>
        <position position="146"/>
    </location>
    <ligand>
        <name>ATP</name>
        <dbReference type="ChEBI" id="CHEBI:30616"/>
    </ligand>
</feature>
<dbReference type="InterPro" id="IPR003135">
    <property type="entry name" value="ATP-grasp_carboxylate-amine"/>
</dbReference>
<dbReference type="SUPFAM" id="SSF52440">
    <property type="entry name" value="PreATP-grasp domain"/>
    <property type="match status" value="1"/>
</dbReference>
<evidence type="ECO:0000259" key="7">
    <source>
        <dbReference type="PROSITE" id="PS50975"/>
    </source>
</evidence>
<dbReference type="NCBIfam" id="TIGR01161">
    <property type="entry name" value="purK"/>
    <property type="match status" value="1"/>
</dbReference>
<dbReference type="Gene3D" id="3.30.470.20">
    <property type="entry name" value="ATP-grasp fold, B domain"/>
    <property type="match status" value="1"/>
</dbReference>
<dbReference type="PANTHER" id="PTHR11609">
    <property type="entry name" value="PURINE BIOSYNTHESIS PROTEIN 6/7, PUR6/7"/>
    <property type="match status" value="1"/>
</dbReference>
<keyword evidence="4 5" id="KW-0067">ATP-binding</keyword>
<dbReference type="EC" id="6.3.4.18" evidence="5 6"/>
<dbReference type="Pfam" id="PF02222">
    <property type="entry name" value="ATP-grasp"/>
    <property type="match status" value="1"/>
</dbReference>
<dbReference type="Pfam" id="PF22660">
    <property type="entry name" value="RS_preATP-grasp-like"/>
    <property type="match status" value="1"/>
</dbReference>
<dbReference type="InterPro" id="IPR005875">
    <property type="entry name" value="PurK"/>
</dbReference>
<dbReference type="SUPFAM" id="SSF51246">
    <property type="entry name" value="Rudiment single hybrid motif"/>
    <property type="match status" value="1"/>
</dbReference>
<evidence type="ECO:0000313" key="8">
    <source>
        <dbReference type="EMBL" id="KAA5803642.1"/>
    </source>
</evidence>
<dbReference type="InterPro" id="IPR013815">
    <property type="entry name" value="ATP_grasp_subdomain_1"/>
</dbReference>
<dbReference type="InterPro" id="IPR011054">
    <property type="entry name" value="Rudment_hybrid_motif"/>
</dbReference>
<gene>
    <name evidence="5 6" type="primary">purK</name>
    <name evidence="8" type="ORF">F1654_07515</name>
</gene>
<dbReference type="InterPro" id="IPR016185">
    <property type="entry name" value="PreATP-grasp_dom_sf"/>
</dbReference>
<dbReference type="GO" id="GO:0005524">
    <property type="term" value="F:ATP binding"/>
    <property type="evidence" value="ECO:0007669"/>
    <property type="project" value="UniProtKB-UniRule"/>
</dbReference>
<dbReference type="SUPFAM" id="SSF56059">
    <property type="entry name" value="Glutathione synthetase ATP-binding domain-like"/>
    <property type="match status" value="1"/>
</dbReference>
<dbReference type="Proteomes" id="UP000325122">
    <property type="component" value="Unassembled WGS sequence"/>
</dbReference>
<evidence type="ECO:0000256" key="4">
    <source>
        <dbReference type="ARBA" id="ARBA00022840"/>
    </source>
</evidence>
<comment type="subunit">
    <text evidence="5 6">Homodimer.</text>
</comment>